<keyword evidence="3" id="KW-1185">Reference proteome</keyword>
<dbReference type="EMBL" id="BLIY01000017">
    <property type="protein sequence ID" value="GFE55167.1"/>
    <property type="molecule type" value="Genomic_DNA"/>
</dbReference>
<sequence>MSDPPSLDANGHEERLWTPIDPSGILRDCSMVCENGIHSQLVLNKGSLPGSCISCNTARYGRDRLDVVSTGERLKFHKGAGGICDQLVDAEIETTKGDPVGRKTGVTVLSAIEKTENDKQTVTVQNDGNSDADKVPSDVAGSSDRNITDNLTKKHDTNNDLKRLEYWNARTQINERSGDPYADAARFDKSQIAEFADPDVEPLLQHLTNELKRLPLRRNDCDVCRRISLLTADSATGQRIVKQNIPCSHSLGLKHAPLPQSLSTESISKHAALGTEVEVYANDGSVKRKQDATEQLPRRPTIYVDAVYASSDIDHVVETLLTYRQEEVHGQGYALCTTPKHDVEKLKERTVPGALRLEELDTALLQHVASRIPAKSGTTVDVVSAVKEVTKIQRTDYESQFGFDRCVSLTGTVVDPYASKTQRWICPQEFKVPGYLGRDTPRISIRTSIRESINDSFGDDATSAEPSRAVSIDDLYDARGLAPMTGSRNKDLNDDEYYDSDMTLDELMAKFVKLRKKPDCVASILRTLKHLICSRLQKERIYLRKRSGSENDTDRHVSADNMMLVTLRRVLETVQVAELPHNSLEESSKPVLPRDDDASVYTYSSISISSYFSEHESVCLPVDDREIARGWNLNLHKRVVEFYGIITVVDENKTQIVPNNCSTVYAELVGDDLSIYDIGGTFNSNGITVESDPLVVLHLDASFTCARPRKMKRSNESVIRINAGNYVAHGVPSSNSPSDDSGVFLRLAAEHADVSRWWMAIISRLKVSSYMELLENEHRFHLSSTNLDLVNYPNLREADLSGMQFDSLLEQRIVKTYVNTPVRYLNASHRTLKDSDLIDFCAIWNFPIKTIELSHNAFLFAENQDVFIDFIKNTKVLRLYLDGNRVSAPFLQRLPELLTDGSLRYLSLRGCIVDESVKQSLTLLNRSLGLSDKVVVDVTDIVASEEILHFLRAHPFSRLKVVTDNSQLLLPERLLEKFMDVHSKESISSMGYTCSGRLISARESKLKAPGNEI</sequence>
<comment type="caution">
    <text evidence="2">The sequence shown here is derived from an EMBL/GenBank/DDBJ whole genome shotgun (WGS) entry which is preliminary data.</text>
</comment>
<gene>
    <name evidence="2" type="ORF">BaOVIS_025710</name>
</gene>
<protein>
    <submittedName>
        <fullName evidence="2">Enoyl hydratase, putative</fullName>
    </submittedName>
</protein>
<dbReference type="SUPFAM" id="SSF52047">
    <property type="entry name" value="RNI-like"/>
    <property type="match status" value="1"/>
</dbReference>
<evidence type="ECO:0000256" key="1">
    <source>
        <dbReference type="SAM" id="MobiDB-lite"/>
    </source>
</evidence>
<feature type="region of interest" description="Disordered" evidence="1">
    <location>
        <begin position="118"/>
        <end position="155"/>
    </location>
</feature>
<feature type="compositionally biased region" description="Polar residues" evidence="1">
    <location>
        <begin position="120"/>
        <end position="129"/>
    </location>
</feature>
<dbReference type="InterPro" id="IPR032675">
    <property type="entry name" value="LRR_dom_sf"/>
</dbReference>
<dbReference type="Proteomes" id="UP001057455">
    <property type="component" value="Unassembled WGS sequence"/>
</dbReference>
<name>A0A9W5WW98_BABOV</name>
<dbReference type="OrthoDB" id="360979at2759"/>
<evidence type="ECO:0000313" key="3">
    <source>
        <dbReference type="Proteomes" id="UP001057455"/>
    </source>
</evidence>
<reference evidence="2" key="1">
    <citation type="submission" date="2019-12" db="EMBL/GenBank/DDBJ databases">
        <title>Genome sequence of Babesia ovis.</title>
        <authorList>
            <person name="Yamagishi J."/>
            <person name="Sevinc F."/>
            <person name="Xuan X."/>
        </authorList>
    </citation>
    <scope>NUCLEOTIDE SEQUENCE</scope>
    <source>
        <strain evidence="2">Selcuk</strain>
    </source>
</reference>
<evidence type="ECO:0000313" key="2">
    <source>
        <dbReference type="EMBL" id="GFE55167.1"/>
    </source>
</evidence>
<proteinExistence type="predicted"/>
<dbReference type="Gene3D" id="3.80.10.10">
    <property type="entry name" value="Ribonuclease Inhibitor"/>
    <property type="match status" value="1"/>
</dbReference>
<organism evidence="2 3">
    <name type="scientific">Babesia ovis</name>
    <dbReference type="NCBI Taxonomy" id="5869"/>
    <lineage>
        <taxon>Eukaryota</taxon>
        <taxon>Sar</taxon>
        <taxon>Alveolata</taxon>
        <taxon>Apicomplexa</taxon>
        <taxon>Aconoidasida</taxon>
        <taxon>Piroplasmida</taxon>
        <taxon>Babesiidae</taxon>
        <taxon>Babesia</taxon>
    </lineage>
</organism>
<accession>A0A9W5WW98</accession>
<dbReference type="AlphaFoldDB" id="A0A9W5WW98"/>